<protein>
    <submittedName>
        <fullName evidence="7">TetR/AcrR family transcriptional regulator</fullName>
    </submittedName>
</protein>
<dbReference type="InterPro" id="IPR050109">
    <property type="entry name" value="HTH-type_TetR-like_transc_reg"/>
</dbReference>
<organism evidence="7 8">
    <name type="scientific">Aeromicrobium halocynthiae</name>
    <dbReference type="NCBI Taxonomy" id="560557"/>
    <lineage>
        <taxon>Bacteria</taxon>
        <taxon>Bacillati</taxon>
        <taxon>Actinomycetota</taxon>
        <taxon>Actinomycetes</taxon>
        <taxon>Propionibacteriales</taxon>
        <taxon>Nocardioidaceae</taxon>
        <taxon>Aeromicrobium</taxon>
    </lineage>
</organism>
<reference evidence="7 8" key="1">
    <citation type="journal article" date="2019" name="Int. J. Syst. Evol. Microbiol.">
        <title>The Global Catalogue of Microorganisms (GCM) 10K type strain sequencing project: providing services to taxonomists for standard genome sequencing and annotation.</title>
        <authorList>
            <consortium name="The Broad Institute Genomics Platform"/>
            <consortium name="The Broad Institute Genome Sequencing Center for Infectious Disease"/>
            <person name="Wu L."/>
            <person name="Ma J."/>
        </authorList>
    </citation>
    <scope>NUCLEOTIDE SEQUENCE [LARGE SCALE GENOMIC DNA]</scope>
    <source>
        <strain evidence="7 8">JCM 15749</strain>
    </source>
</reference>
<evidence type="ECO:0000256" key="2">
    <source>
        <dbReference type="ARBA" id="ARBA00023125"/>
    </source>
</evidence>
<evidence type="ECO:0000313" key="8">
    <source>
        <dbReference type="Proteomes" id="UP001501480"/>
    </source>
</evidence>
<evidence type="ECO:0000256" key="3">
    <source>
        <dbReference type="ARBA" id="ARBA00023163"/>
    </source>
</evidence>
<gene>
    <name evidence="7" type="ORF">GCM10009821_06330</name>
</gene>
<dbReference type="Proteomes" id="UP001501480">
    <property type="component" value="Unassembled WGS sequence"/>
</dbReference>
<dbReference type="Gene3D" id="1.10.357.10">
    <property type="entry name" value="Tetracycline Repressor, domain 2"/>
    <property type="match status" value="1"/>
</dbReference>
<dbReference type="InterPro" id="IPR023772">
    <property type="entry name" value="DNA-bd_HTH_TetR-type_CS"/>
</dbReference>
<dbReference type="InterPro" id="IPR049484">
    <property type="entry name" value="Rv0078-like_C"/>
</dbReference>
<evidence type="ECO:0000259" key="6">
    <source>
        <dbReference type="PROSITE" id="PS50977"/>
    </source>
</evidence>
<sequence>MTHPAKVLRAARKTTRRQDYSSSTKRSLLDNAEALFTAHGYAGTSLDEVVAAARVTKGALYHHFPSKLALFESVFLRIQQDTSEQIARRIDAAGDPWERAQVGLAAFLEACREPHFRRICMQEGPVALGHERWADAERAASLGLVKTTVDGLLADLGGGEQLADALAAIFYGAIRSASEYVADAGDAEEAAEQVQAAISAILAGMRSLAGLGVPLPTDGGSAGEVPDDLAASPRRRQR</sequence>
<dbReference type="PANTHER" id="PTHR30055">
    <property type="entry name" value="HTH-TYPE TRANSCRIPTIONAL REGULATOR RUTR"/>
    <property type="match status" value="1"/>
</dbReference>
<keyword evidence="3" id="KW-0804">Transcription</keyword>
<evidence type="ECO:0000256" key="5">
    <source>
        <dbReference type="SAM" id="MobiDB-lite"/>
    </source>
</evidence>
<dbReference type="PROSITE" id="PS01081">
    <property type="entry name" value="HTH_TETR_1"/>
    <property type="match status" value="1"/>
</dbReference>
<dbReference type="Pfam" id="PF00440">
    <property type="entry name" value="TetR_N"/>
    <property type="match status" value="1"/>
</dbReference>
<dbReference type="InterPro" id="IPR001647">
    <property type="entry name" value="HTH_TetR"/>
</dbReference>
<keyword evidence="2 4" id="KW-0238">DNA-binding</keyword>
<dbReference type="EMBL" id="BAAAPY010000001">
    <property type="protein sequence ID" value="GAA2071358.1"/>
    <property type="molecule type" value="Genomic_DNA"/>
</dbReference>
<accession>A0ABN2VTS3</accession>
<dbReference type="RefSeq" id="WP_344324172.1">
    <property type="nucleotide sequence ID" value="NZ_BAAAPY010000001.1"/>
</dbReference>
<feature type="region of interest" description="Disordered" evidence="5">
    <location>
        <begin position="1"/>
        <end position="24"/>
    </location>
</feature>
<keyword evidence="1" id="KW-0805">Transcription regulation</keyword>
<dbReference type="Pfam" id="PF21351">
    <property type="entry name" value="TetR_C_41"/>
    <property type="match status" value="1"/>
</dbReference>
<proteinExistence type="predicted"/>
<comment type="caution">
    <text evidence="7">The sequence shown here is derived from an EMBL/GenBank/DDBJ whole genome shotgun (WGS) entry which is preliminary data.</text>
</comment>
<dbReference type="SUPFAM" id="SSF46689">
    <property type="entry name" value="Homeodomain-like"/>
    <property type="match status" value="1"/>
</dbReference>
<feature type="DNA-binding region" description="H-T-H motif" evidence="4">
    <location>
        <begin position="45"/>
        <end position="64"/>
    </location>
</feature>
<feature type="domain" description="HTH tetR-type" evidence="6">
    <location>
        <begin position="22"/>
        <end position="82"/>
    </location>
</feature>
<dbReference type="InterPro" id="IPR009057">
    <property type="entry name" value="Homeodomain-like_sf"/>
</dbReference>
<keyword evidence="8" id="KW-1185">Reference proteome</keyword>
<evidence type="ECO:0000256" key="4">
    <source>
        <dbReference type="PROSITE-ProRule" id="PRU00335"/>
    </source>
</evidence>
<evidence type="ECO:0000256" key="1">
    <source>
        <dbReference type="ARBA" id="ARBA00023015"/>
    </source>
</evidence>
<feature type="region of interest" description="Disordered" evidence="5">
    <location>
        <begin position="216"/>
        <end position="238"/>
    </location>
</feature>
<name>A0ABN2VTS3_9ACTN</name>
<evidence type="ECO:0000313" key="7">
    <source>
        <dbReference type="EMBL" id="GAA2071358.1"/>
    </source>
</evidence>
<dbReference type="PANTHER" id="PTHR30055:SF234">
    <property type="entry name" value="HTH-TYPE TRANSCRIPTIONAL REGULATOR BETI"/>
    <property type="match status" value="1"/>
</dbReference>
<dbReference type="PRINTS" id="PR00455">
    <property type="entry name" value="HTHTETR"/>
</dbReference>
<dbReference type="PROSITE" id="PS50977">
    <property type="entry name" value="HTH_TETR_2"/>
    <property type="match status" value="1"/>
</dbReference>